<evidence type="ECO:0000256" key="2">
    <source>
        <dbReference type="HAMAP-Rule" id="MF_01875"/>
    </source>
</evidence>
<comment type="similarity">
    <text evidence="2">Belongs to the prokaryotic Ku family.</text>
</comment>
<feature type="compositionally biased region" description="Low complexity" evidence="3">
    <location>
        <begin position="297"/>
        <end position="310"/>
    </location>
</feature>
<comment type="function">
    <text evidence="2">With LigD forms a non-homologous end joining (NHEJ) DNA repair enzyme, which repairs dsDNA breaks with reduced fidelity. Binds linear dsDNA with 5'- and 3'- overhangs but not closed circular dsDNA nor ssDNA. Recruits and stimulates the ligase activity of LigD.</text>
</comment>
<keyword evidence="6" id="KW-1185">Reference proteome</keyword>
<dbReference type="PANTHER" id="PTHR41251:SF1">
    <property type="entry name" value="NON-HOMOLOGOUS END JOINING PROTEIN KU"/>
    <property type="match status" value="1"/>
</dbReference>
<feature type="domain" description="Ku" evidence="4">
    <location>
        <begin position="67"/>
        <end position="195"/>
    </location>
</feature>
<dbReference type="EMBL" id="JBIGHY010000019">
    <property type="protein sequence ID" value="MFG6417252.1"/>
    <property type="molecule type" value="Genomic_DNA"/>
</dbReference>
<dbReference type="RefSeq" id="WP_394473310.1">
    <property type="nucleotide sequence ID" value="NZ_JBIGHY010000019.1"/>
</dbReference>
<organism evidence="5 6">
    <name type="scientific">Pelomonas dachongensis</name>
    <dbReference type="NCBI Taxonomy" id="3299029"/>
    <lineage>
        <taxon>Bacteria</taxon>
        <taxon>Pseudomonadati</taxon>
        <taxon>Pseudomonadota</taxon>
        <taxon>Betaproteobacteria</taxon>
        <taxon>Burkholderiales</taxon>
        <taxon>Sphaerotilaceae</taxon>
        <taxon>Roseateles</taxon>
    </lineage>
</organism>
<comment type="caution">
    <text evidence="5">The sequence shown here is derived from an EMBL/GenBank/DDBJ whole genome shotgun (WGS) entry which is preliminary data.</text>
</comment>
<dbReference type="CDD" id="cd00789">
    <property type="entry name" value="KU_like"/>
    <property type="match status" value="1"/>
</dbReference>
<dbReference type="InterPro" id="IPR009187">
    <property type="entry name" value="Prok_Ku"/>
</dbReference>
<evidence type="ECO:0000256" key="3">
    <source>
        <dbReference type="SAM" id="MobiDB-lite"/>
    </source>
</evidence>
<dbReference type="HAMAP" id="MF_01875">
    <property type="entry name" value="Prokaryotic_Ku"/>
    <property type="match status" value="1"/>
</dbReference>
<dbReference type="PIRSF" id="PIRSF006493">
    <property type="entry name" value="Prok_Ku"/>
    <property type="match status" value="1"/>
</dbReference>
<sequence>MATKKAAASEKPKSSSRSIWKGAISFGLVHVPVSLHSATDEQEIDFDWLDKRTMDPVGYKRINKRTGKEIDKDNIVKGVKLEDDKYVVLSDDEIKAAYPKRTQTIAIETFVKATDVSFVYTERPYYLAPQGKADRVYALLREALTKAGVIGIARFVLHNKEHLAALIPAGPALMLGTLRWANEVRSPDALSLPKEGATANSLKPAELKMAQQLIEEMTSTWKPDEFTDDFTSAIRALIQKKAKAGKTATVEPFEEAPDLSGSNVVDLSELLRQSLGSRSKGSKAAADDAAAKKPTAKKAPATKKAATAKSPAKKAA</sequence>
<keyword evidence="2" id="KW-0227">DNA damage</keyword>
<dbReference type="SUPFAM" id="SSF100939">
    <property type="entry name" value="SPOC domain-like"/>
    <property type="match status" value="1"/>
</dbReference>
<comment type="subunit">
    <text evidence="2">Homodimer. Interacts with LigD.</text>
</comment>
<reference evidence="5 6" key="1">
    <citation type="submission" date="2024-09" db="EMBL/GenBank/DDBJ databases">
        <title>Novel species of the genus Pelomonas and Roseateles isolated from streams.</title>
        <authorList>
            <person name="Lu H."/>
        </authorList>
    </citation>
    <scope>NUCLEOTIDE SEQUENCE [LARGE SCALE GENOMIC DNA]</scope>
    <source>
        <strain evidence="5 6">DC23W</strain>
    </source>
</reference>
<dbReference type="InterPro" id="IPR006164">
    <property type="entry name" value="DNA_bd_Ku70/Ku80"/>
</dbReference>
<dbReference type="Gene3D" id="2.40.290.10">
    <property type="match status" value="1"/>
</dbReference>
<proteinExistence type="inferred from homology"/>
<dbReference type="InterPro" id="IPR016194">
    <property type="entry name" value="SPOC-like_C_dom_sf"/>
</dbReference>
<keyword evidence="2" id="KW-0234">DNA repair</keyword>
<protein>
    <recommendedName>
        <fullName evidence="2">Non-homologous end joining protein Ku</fullName>
    </recommendedName>
</protein>
<dbReference type="SMART" id="SM00559">
    <property type="entry name" value="Ku78"/>
    <property type="match status" value="1"/>
</dbReference>
<dbReference type="NCBIfam" id="TIGR02772">
    <property type="entry name" value="Ku_bact"/>
    <property type="match status" value="1"/>
</dbReference>
<name>A0ABW7EUR0_9BURK</name>
<accession>A0ABW7EUR0</accession>
<keyword evidence="1 2" id="KW-0238">DNA-binding</keyword>
<gene>
    <name evidence="2" type="primary">ku</name>
    <name evidence="5" type="ORF">ACG02S_25490</name>
</gene>
<dbReference type="Pfam" id="PF02735">
    <property type="entry name" value="Ku"/>
    <property type="match status" value="1"/>
</dbReference>
<keyword evidence="2" id="KW-0233">DNA recombination</keyword>
<dbReference type="PANTHER" id="PTHR41251">
    <property type="entry name" value="NON-HOMOLOGOUS END JOINING PROTEIN KU"/>
    <property type="match status" value="1"/>
</dbReference>
<evidence type="ECO:0000313" key="6">
    <source>
        <dbReference type="Proteomes" id="UP001606300"/>
    </source>
</evidence>
<feature type="region of interest" description="Disordered" evidence="3">
    <location>
        <begin position="275"/>
        <end position="316"/>
    </location>
</feature>
<dbReference type="Proteomes" id="UP001606300">
    <property type="component" value="Unassembled WGS sequence"/>
</dbReference>
<evidence type="ECO:0000259" key="4">
    <source>
        <dbReference type="SMART" id="SM00559"/>
    </source>
</evidence>
<evidence type="ECO:0000313" key="5">
    <source>
        <dbReference type="EMBL" id="MFG6417252.1"/>
    </source>
</evidence>
<evidence type="ECO:0000256" key="1">
    <source>
        <dbReference type="ARBA" id="ARBA00023125"/>
    </source>
</evidence>